<dbReference type="Proteomes" id="UP000032300">
    <property type="component" value="Chromosome"/>
</dbReference>
<dbReference type="InterPro" id="IPR001789">
    <property type="entry name" value="Sig_transdc_resp-reg_receiver"/>
</dbReference>
<keyword evidence="2" id="KW-0238">DNA-binding</keyword>
<dbReference type="SUPFAM" id="SSF46894">
    <property type="entry name" value="C-terminal effector domain of the bipartite response regulators"/>
    <property type="match status" value="1"/>
</dbReference>
<keyword evidence="7" id="KW-1185">Reference proteome</keyword>
<dbReference type="CDD" id="cd06170">
    <property type="entry name" value="LuxR_C_like"/>
    <property type="match status" value="1"/>
</dbReference>
<feature type="modified residue" description="4-aspartylphosphate" evidence="3">
    <location>
        <position position="62"/>
    </location>
</feature>
<evidence type="ECO:0000313" key="7">
    <source>
        <dbReference type="Proteomes" id="UP000032300"/>
    </source>
</evidence>
<dbReference type="SMART" id="SM00421">
    <property type="entry name" value="HTH_LUXR"/>
    <property type="match status" value="1"/>
</dbReference>
<dbReference type="EMBL" id="CP010836">
    <property type="protein sequence ID" value="AJP74136.1"/>
    <property type="molecule type" value="Genomic_DNA"/>
</dbReference>
<sequence length="212" mass="23251">MAEDSERTPIRVLTVDDHAMVRDGVTALLARQPDMEAVGEAADGKEAIAQFRALAPDITLMDIQMPGMDGVDAIRAIRGFAPEARILVLTTYPGDAQAVRAIRAGAAGYLLKNCIRKELLDAIRAIHAGRRAMSPDISHSLAEHALDEHLTERELAILRMVAEGHPNKQIAWHLELSPDTIKAHLKNIFAKLGVDDRTHAVTVATRRGFFDR</sequence>
<dbReference type="RefSeq" id="WP_044335533.1">
    <property type="nucleotide sequence ID" value="NZ_CP010836.1"/>
</dbReference>
<dbReference type="PANTHER" id="PTHR43214:SF43">
    <property type="entry name" value="TWO-COMPONENT RESPONSE REGULATOR"/>
    <property type="match status" value="1"/>
</dbReference>
<dbReference type="GO" id="GO:0006355">
    <property type="term" value="P:regulation of DNA-templated transcription"/>
    <property type="evidence" value="ECO:0007669"/>
    <property type="project" value="InterPro"/>
</dbReference>
<proteinExistence type="predicted"/>
<dbReference type="PROSITE" id="PS50043">
    <property type="entry name" value="HTH_LUXR_2"/>
    <property type="match status" value="1"/>
</dbReference>
<dbReference type="AlphaFoldDB" id="A0A7U5BF50"/>
<evidence type="ECO:0000256" key="3">
    <source>
        <dbReference type="PROSITE-ProRule" id="PRU00169"/>
    </source>
</evidence>
<feature type="domain" description="HTH luxR-type" evidence="4">
    <location>
        <begin position="143"/>
        <end position="208"/>
    </location>
</feature>
<dbReference type="SMART" id="SM00448">
    <property type="entry name" value="REC"/>
    <property type="match status" value="1"/>
</dbReference>
<reference evidence="6 7" key="1">
    <citation type="journal article" date="2015" name="Int. J. Syst. Evol. Microbiol.">
        <title>Sphingomonas hengshuiensis sp. nov., isolated from lake wetland.</title>
        <authorList>
            <person name="Wei S."/>
            <person name="Wang T."/>
            <person name="Liu H."/>
            <person name="Zhang C."/>
            <person name="Guo J."/>
            <person name="Wang Q."/>
            <person name="Liang K."/>
            <person name="Zhang Z."/>
        </authorList>
    </citation>
    <scope>NUCLEOTIDE SEQUENCE [LARGE SCALE GENOMIC DNA]</scope>
    <source>
        <strain evidence="6 7">WHSC-8</strain>
    </source>
</reference>
<dbReference type="PRINTS" id="PR00038">
    <property type="entry name" value="HTHLUXR"/>
</dbReference>
<evidence type="ECO:0000259" key="4">
    <source>
        <dbReference type="PROSITE" id="PS50043"/>
    </source>
</evidence>
<reference evidence="6 7" key="2">
    <citation type="submission" date="2015-02" db="EMBL/GenBank/DDBJ databases">
        <title>The complete genome of Sphingomonas hengshuiensis sp. WHSC-8 isolated from soil of Hengshui Lake.</title>
        <authorList>
            <person name="Wei S."/>
            <person name="Guo J."/>
            <person name="Su C."/>
            <person name="Wu R."/>
            <person name="Zhang Z."/>
            <person name="Liang K."/>
            <person name="Li H."/>
            <person name="Wang T."/>
            <person name="Liu H."/>
            <person name="Zhang C."/>
            <person name="Li Z."/>
            <person name="Wang Q."/>
            <person name="Meng J."/>
        </authorList>
    </citation>
    <scope>NUCLEOTIDE SEQUENCE [LARGE SCALE GENOMIC DNA]</scope>
    <source>
        <strain evidence="6 7">WHSC-8</strain>
    </source>
</reference>
<organism evidence="6 7">
    <name type="scientific">Sphingomonas hengshuiensis</name>
    <dbReference type="NCBI Taxonomy" id="1609977"/>
    <lineage>
        <taxon>Bacteria</taxon>
        <taxon>Pseudomonadati</taxon>
        <taxon>Pseudomonadota</taxon>
        <taxon>Alphaproteobacteria</taxon>
        <taxon>Sphingomonadales</taxon>
        <taxon>Sphingomonadaceae</taxon>
        <taxon>Sphingomonas</taxon>
    </lineage>
</organism>
<accession>A0A7U5BF50</accession>
<dbReference type="SUPFAM" id="SSF52172">
    <property type="entry name" value="CheY-like"/>
    <property type="match status" value="1"/>
</dbReference>
<evidence type="ECO:0000259" key="5">
    <source>
        <dbReference type="PROSITE" id="PS50110"/>
    </source>
</evidence>
<dbReference type="InterPro" id="IPR016032">
    <property type="entry name" value="Sig_transdc_resp-reg_C-effctor"/>
</dbReference>
<gene>
    <name evidence="6" type="ORF">TS85_23585</name>
</gene>
<dbReference type="PROSITE" id="PS50110">
    <property type="entry name" value="RESPONSE_REGULATORY"/>
    <property type="match status" value="1"/>
</dbReference>
<protein>
    <submittedName>
        <fullName evidence="6">LuxR family transcriptional regulator</fullName>
    </submittedName>
</protein>
<dbReference type="GO" id="GO:0003677">
    <property type="term" value="F:DNA binding"/>
    <property type="evidence" value="ECO:0007669"/>
    <property type="project" value="UniProtKB-KW"/>
</dbReference>
<dbReference type="KEGG" id="sphi:TS85_23585"/>
<dbReference type="PROSITE" id="PS00622">
    <property type="entry name" value="HTH_LUXR_1"/>
    <property type="match status" value="1"/>
</dbReference>
<name>A0A7U5BF50_9SPHN</name>
<dbReference type="GO" id="GO:0000160">
    <property type="term" value="P:phosphorelay signal transduction system"/>
    <property type="evidence" value="ECO:0007669"/>
    <property type="project" value="InterPro"/>
</dbReference>
<dbReference type="Gene3D" id="3.40.50.2300">
    <property type="match status" value="1"/>
</dbReference>
<evidence type="ECO:0000256" key="1">
    <source>
        <dbReference type="ARBA" id="ARBA00022553"/>
    </source>
</evidence>
<feature type="domain" description="Response regulatory" evidence="5">
    <location>
        <begin position="11"/>
        <end position="127"/>
    </location>
</feature>
<evidence type="ECO:0000256" key="2">
    <source>
        <dbReference type="ARBA" id="ARBA00023125"/>
    </source>
</evidence>
<dbReference type="OrthoDB" id="9782896at2"/>
<evidence type="ECO:0000313" key="6">
    <source>
        <dbReference type="EMBL" id="AJP74136.1"/>
    </source>
</evidence>
<dbReference type="Pfam" id="PF00196">
    <property type="entry name" value="GerE"/>
    <property type="match status" value="1"/>
</dbReference>
<dbReference type="InterPro" id="IPR039420">
    <property type="entry name" value="WalR-like"/>
</dbReference>
<dbReference type="Pfam" id="PF00072">
    <property type="entry name" value="Response_reg"/>
    <property type="match status" value="1"/>
</dbReference>
<dbReference type="InterPro" id="IPR000792">
    <property type="entry name" value="Tscrpt_reg_LuxR_C"/>
</dbReference>
<dbReference type="CDD" id="cd17535">
    <property type="entry name" value="REC_NarL-like"/>
    <property type="match status" value="1"/>
</dbReference>
<dbReference type="InterPro" id="IPR011006">
    <property type="entry name" value="CheY-like_superfamily"/>
</dbReference>
<dbReference type="InterPro" id="IPR058245">
    <property type="entry name" value="NreC/VraR/RcsB-like_REC"/>
</dbReference>
<dbReference type="PANTHER" id="PTHR43214">
    <property type="entry name" value="TWO-COMPONENT RESPONSE REGULATOR"/>
    <property type="match status" value="1"/>
</dbReference>
<keyword evidence="1 3" id="KW-0597">Phosphoprotein</keyword>